<protein>
    <recommendedName>
        <fullName evidence="3">Secreted protein</fullName>
    </recommendedName>
</protein>
<feature type="signal peptide" evidence="1">
    <location>
        <begin position="1"/>
        <end position="23"/>
    </location>
</feature>
<dbReference type="AlphaFoldDB" id="A0A2P2PJA7"/>
<organism evidence="2">
    <name type="scientific">Rhizophora mucronata</name>
    <name type="common">Asiatic mangrove</name>
    <dbReference type="NCBI Taxonomy" id="61149"/>
    <lineage>
        <taxon>Eukaryota</taxon>
        <taxon>Viridiplantae</taxon>
        <taxon>Streptophyta</taxon>
        <taxon>Embryophyta</taxon>
        <taxon>Tracheophyta</taxon>
        <taxon>Spermatophyta</taxon>
        <taxon>Magnoliopsida</taxon>
        <taxon>eudicotyledons</taxon>
        <taxon>Gunneridae</taxon>
        <taxon>Pentapetalae</taxon>
        <taxon>rosids</taxon>
        <taxon>fabids</taxon>
        <taxon>Malpighiales</taxon>
        <taxon>Rhizophoraceae</taxon>
        <taxon>Rhizophora</taxon>
    </lineage>
</organism>
<name>A0A2P2PJA7_RHIMU</name>
<evidence type="ECO:0000256" key="1">
    <source>
        <dbReference type="SAM" id="SignalP"/>
    </source>
</evidence>
<evidence type="ECO:0008006" key="3">
    <source>
        <dbReference type="Google" id="ProtNLM"/>
    </source>
</evidence>
<reference evidence="2" key="1">
    <citation type="submission" date="2018-02" db="EMBL/GenBank/DDBJ databases">
        <title>Rhizophora mucronata_Transcriptome.</title>
        <authorList>
            <person name="Meera S.P."/>
            <person name="Sreeshan A."/>
            <person name="Augustine A."/>
        </authorList>
    </citation>
    <scope>NUCLEOTIDE SEQUENCE</scope>
    <source>
        <tissue evidence="2">Leaf</tissue>
    </source>
</reference>
<feature type="chain" id="PRO_5015135012" description="Secreted protein" evidence="1">
    <location>
        <begin position="24"/>
        <end position="73"/>
    </location>
</feature>
<keyword evidence="1" id="KW-0732">Signal</keyword>
<accession>A0A2P2PJA7</accession>
<sequence>MTVFQCPIVQASCLNLILSCTSSLLLSSATSSLTDMHNTHRHTMSAYRKISIHVHITSFWLRVPVDYSGQFLM</sequence>
<dbReference type="EMBL" id="GGEC01074384">
    <property type="protein sequence ID" value="MBX54868.1"/>
    <property type="molecule type" value="Transcribed_RNA"/>
</dbReference>
<evidence type="ECO:0000313" key="2">
    <source>
        <dbReference type="EMBL" id="MBX54868.1"/>
    </source>
</evidence>
<proteinExistence type="predicted"/>